<sequence length="233" mass="26263">MAYFIFDRKKSKTTPRSTSCDDSSLKESSVPWNNNKNSIMNIEKNEKLIFLDVDGVLNTELMTPKDALHTKLLERLSDVVNRTGAKLVLSSTWRLHTVYRAKLLAALARVGIDSILVIGDTPRLPLRLGPWPPAEQQRSAEIYTWISENCPNGLLNWCAIDDLNLLESAYSDFFMNHFVRTTKEAGLSQSCAIQLHNFLCGDKPRIDDNTSSNSGEETRREIVSNDVICQEGE</sequence>
<protein>
    <recommendedName>
        <fullName evidence="2">FCP1 homology domain-containing protein</fullName>
    </recommendedName>
</protein>
<organism evidence="1">
    <name type="scientific">Aureoumbra lagunensis</name>
    <dbReference type="NCBI Taxonomy" id="44058"/>
    <lineage>
        <taxon>Eukaryota</taxon>
        <taxon>Sar</taxon>
        <taxon>Stramenopiles</taxon>
        <taxon>Ochrophyta</taxon>
        <taxon>Pelagophyceae</taxon>
        <taxon>Pelagomonadales</taxon>
        <taxon>Aureoumbra</taxon>
    </lineage>
</organism>
<proteinExistence type="predicted"/>
<dbReference type="EMBL" id="HBIJ01006568">
    <property type="protein sequence ID" value="CAE0363889.1"/>
    <property type="molecule type" value="Transcribed_RNA"/>
</dbReference>
<name>A0A7S3JV59_9STRA</name>
<reference evidence="1" key="1">
    <citation type="submission" date="2021-01" db="EMBL/GenBank/DDBJ databases">
        <authorList>
            <person name="Corre E."/>
            <person name="Pelletier E."/>
            <person name="Niang G."/>
            <person name="Scheremetjew M."/>
            <person name="Finn R."/>
            <person name="Kale V."/>
            <person name="Holt S."/>
            <person name="Cochrane G."/>
            <person name="Meng A."/>
            <person name="Brown T."/>
            <person name="Cohen L."/>
        </authorList>
    </citation>
    <scope>NUCLEOTIDE SEQUENCE</scope>
    <source>
        <strain evidence="1">CCMP1510</strain>
    </source>
</reference>
<accession>A0A7S3JV59</accession>
<evidence type="ECO:0000313" key="1">
    <source>
        <dbReference type="EMBL" id="CAE0363889.1"/>
    </source>
</evidence>
<dbReference type="Pfam" id="PF18143">
    <property type="entry name" value="HAD_SAK_2"/>
    <property type="match status" value="1"/>
</dbReference>
<gene>
    <name evidence="1" type="ORF">ALAG00032_LOCUS4630</name>
</gene>
<evidence type="ECO:0008006" key="2">
    <source>
        <dbReference type="Google" id="ProtNLM"/>
    </source>
</evidence>
<dbReference type="AlphaFoldDB" id="A0A7S3JV59"/>